<comment type="caution">
    <text evidence="3">The sequence shown here is derived from an EMBL/GenBank/DDBJ whole genome shotgun (WGS) entry which is preliminary data.</text>
</comment>
<organism evidence="3 4">
    <name type="scientific">Lampropedia aestuarii</name>
    <dbReference type="NCBI Taxonomy" id="2562762"/>
    <lineage>
        <taxon>Bacteria</taxon>
        <taxon>Pseudomonadati</taxon>
        <taxon>Pseudomonadota</taxon>
        <taxon>Betaproteobacteria</taxon>
        <taxon>Burkholderiales</taxon>
        <taxon>Comamonadaceae</taxon>
        <taxon>Lampropedia</taxon>
    </lineage>
</organism>
<feature type="coiled-coil region" evidence="1">
    <location>
        <begin position="1248"/>
        <end position="1282"/>
    </location>
</feature>
<keyword evidence="1" id="KW-0175">Coiled coil</keyword>
<proteinExistence type="predicted"/>
<feature type="region of interest" description="Disordered" evidence="2">
    <location>
        <begin position="1058"/>
        <end position="1088"/>
    </location>
</feature>
<protein>
    <recommendedName>
        <fullName evidence="5">Bacteriophage tail tape measure N-terminal domain-containing protein</fullName>
    </recommendedName>
</protein>
<accession>A0A4S5BSC6</accession>
<dbReference type="OrthoDB" id="7063692at2"/>
<dbReference type="Proteomes" id="UP000306236">
    <property type="component" value="Unassembled WGS sequence"/>
</dbReference>
<keyword evidence="4" id="KW-1185">Reference proteome</keyword>
<evidence type="ECO:0000256" key="1">
    <source>
        <dbReference type="SAM" id="Coils"/>
    </source>
</evidence>
<feature type="compositionally biased region" description="Polar residues" evidence="2">
    <location>
        <begin position="20"/>
        <end position="29"/>
    </location>
</feature>
<evidence type="ECO:0008006" key="5">
    <source>
        <dbReference type="Google" id="ProtNLM"/>
    </source>
</evidence>
<evidence type="ECO:0000256" key="2">
    <source>
        <dbReference type="SAM" id="MobiDB-lite"/>
    </source>
</evidence>
<dbReference type="EMBL" id="SSWX01000013">
    <property type="protein sequence ID" value="THJ32798.1"/>
    <property type="molecule type" value="Genomic_DNA"/>
</dbReference>
<feature type="region of interest" description="Disordered" evidence="2">
    <location>
        <begin position="1"/>
        <end position="56"/>
    </location>
</feature>
<name>A0A4S5BSC6_9BURK</name>
<feature type="compositionally biased region" description="Low complexity" evidence="2">
    <location>
        <begin position="30"/>
        <end position="43"/>
    </location>
</feature>
<feature type="compositionally biased region" description="Pro residues" evidence="2">
    <location>
        <begin position="1064"/>
        <end position="1074"/>
    </location>
</feature>
<sequence length="1307" mass="135562">MSNDIKKTGGQLDSSDTEPSKSLRSLGQNSAQAAVGADASAVQEIQTRQTNEADAGSELASDWFSVAESMAGLTLQLATTGLDTGRSALASGLQSTQRSAARATTANGQAAALTSIDVLNRFKAAQDNLAQAMNLALAPLEAQAKAMKELIETIDLTSGALNKLAAQRQLDSAAAQDWLKSNERVNESLADTRAESDSDKVKKTFSTQRAAKEVGQAVEAILIGSGKNASDYLKELFQSLVLEPTINLGLDAVLDFFGKQAKDLSAGIQTIAFDGEKAAKTIGQAIEDFIKGGGKNAAGYLKGLFKSLVLQPMIDIGFNAVLGLFAKDGKISAESLSNSLMDSFSNGFDLLSTGKSIYDAISGGFASLSGNVAEYVQGAINWIKGSGGTAAQGPIQIGGFAQGVGTAAGIAAGVAGGVYGGRMISGGYSAMGGSSGNSAVNIGTLIGTIWGPAGSLIGGLLGGAVNRLFGRKLKDSGIGGEFTFGEGFDGFSYENYKGGLFRSNKTKYNELDEETSSFLGSSFALVVGSVANMAEQIGIEAERINNFSFDFNLSTKGMDEEAIQAAMAEVFANASLSAGDQLMAGYEEYIRSSENSVEALTRLSQALTGVNGMLDTLGLSLFATSVAGADMASQLVDLFGGFEAMTSVAGSYMDRFYSEQERADIALRQVTSAFKDLGFELPQSKQALRALIEEQDLTTEKGRELYAALMMLSGAFADTVDAAQSQAKALQEVAQAQDDARQAQLEGWMRLGGLSVDSMSQGFMQAMNDGQDPGVWLAEYINGGFQQAMQMQALNMVMQRIMDEALAPAMDEIMTDLFGERGDQTATTAENAVLQVFDAMDTAFASITGESVLNLGEAPDGSGGGAGMQALADEGLRSLGKGDFVGGPFDTELAGTQEAIAIWLKSVSDLSTEAVAEMDLSPATEALSQILYGLVDEETLAGLAEMLAGLPGINPEEAEALAALTQEALGALFQGVADGSMSLFDASLFANAAFDGMAGNLVASSTVMLNASAQASAAAASASVSEANASIGRIQSAEAQALSLLSAFMDSPAYKEIFGESKPTPKPAPAPPPRNSGGGGSGSNISSQVDSNAKSLVSAWESVYKAIFGSMNKLRDSILGTTQDEGNSFYEAQFALLTAQARAGDKDAADKLPDIVSKLQAYALGNSSSLFEQNARIAAYIQSLEATQQYVADLYSAAGGDKSKLQAQVSPATYAPASLQAASAANTKTLSVASSADVLTPMQGSNSNNALLSEMRAMREELAAAKAELQAMRSNAEDTAANTRNIHRTLDEVTGGGEAMITKGVTA</sequence>
<evidence type="ECO:0000313" key="4">
    <source>
        <dbReference type="Proteomes" id="UP000306236"/>
    </source>
</evidence>
<dbReference type="RefSeq" id="WP_136406708.1">
    <property type="nucleotide sequence ID" value="NZ_SSWX01000013.1"/>
</dbReference>
<evidence type="ECO:0000313" key="3">
    <source>
        <dbReference type="EMBL" id="THJ32798.1"/>
    </source>
</evidence>
<gene>
    <name evidence="3" type="ORF">E8K88_10935</name>
</gene>
<reference evidence="3 4" key="1">
    <citation type="submission" date="2019-04" db="EMBL/GenBank/DDBJ databases">
        <title>Lampropedia sp YIM MLB12 draf genome.</title>
        <authorList>
            <person name="Wang Y.-X."/>
        </authorList>
    </citation>
    <scope>NUCLEOTIDE SEQUENCE [LARGE SCALE GENOMIC DNA]</scope>
    <source>
        <strain evidence="3 4">YIM MLB12</strain>
    </source>
</reference>